<evidence type="ECO:0000256" key="2">
    <source>
        <dbReference type="SAM" id="Phobius"/>
    </source>
</evidence>
<evidence type="ECO:0000256" key="1">
    <source>
        <dbReference type="SAM" id="MobiDB-lite"/>
    </source>
</evidence>
<dbReference type="RefSeq" id="WP_116410527.1">
    <property type="nucleotide sequence ID" value="NZ_NBXB01000011.1"/>
</dbReference>
<proteinExistence type="predicted"/>
<sequence>MVALVLAALQSVGALASGDLFSPALLLAGLLGLAGVLLVVAAVLVARSMRTAPDARARPAPQQNADLPTLLTESNPDAPGHVRSRAPCAQR</sequence>
<organism evidence="3 4">
    <name type="scientific">Subtercola boreus</name>
    <dbReference type="NCBI Taxonomy" id="120213"/>
    <lineage>
        <taxon>Bacteria</taxon>
        <taxon>Bacillati</taxon>
        <taxon>Actinomycetota</taxon>
        <taxon>Actinomycetes</taxon>
        <taxon>Micrococcales</taxon>
        <taxon>Microbacteriaceae</taxon>
        <taxon>Subtercola</taxon>
    </lineage>
</organism>
<dbReference type="EMBL" id="NBXB01000011">
    <property type="protein sequence ID" value="RFA16664.1"/>
    <property type="molecule type" value="Genomic_DNA"/>
</dbReference>
<name>A0A3E0W2Q9_9MICO</name>
<dbReference type="Proteomes" id="UP000256541">
    <property type="component" value="Unassembled WGS sequence"/>
</dbReference>
<dbReference type="AlphaFoldDB" id="A0A3E0W2Q9"/>
<keyword evidence="2" id="KW-0812">Transmembrane</keyword>
<feature type="region of interest" description="Disordered" evidence="1">
    <location>
        <begin position="51"/>
        <end position="91"/>
    </location>
</feature>
<keyword evidence="2" id="KW-0472">Membrane</keyword>
<keyword evidence="2" id="KW-1133">Transmembrane helix</keyword>
<comment type="caution">
    <text evidence="3">The sequence shown here is derived from an EMBL/GenBank/DDBJ whole genome shotgun (WGS) entry which is preliminary data.</text>
</comment>
<feature type="compositionally biased region" description="Low complexity" evidence="1">
    <location>
        <begin position="51"/>
        <end position="66"/>
    </location>
</feature>
<reference evidence="3 4" key="1">
    <citation type="submission" date="2017-04" db="EMBL/GenBank/DDBJ databases">
        <title>Comparative genome analysis of Subtercola boreus.</title>
        <authorList>
            <person name="Cho Y.-J."/>
            <person name="Cho A."/>
            <person name="Kim O.-S."/>
            <person name="Lee J.-I."/>
        </authorList>
    </citation>
    <scope>NUCLEOTIDE SEQUENCE [LARGE SCALE GENOMIC DNA]</scope>
    <source>
        <strain evidence="3 4">P27479</strain>
    </source>
</reference>
<evidence type="ECO:0000313" key="4">
    <source>
        <dbReference type="Proteomes" id="UP000256541"/>
    </source>
</evidence>
<gene>
    <name evidence="3" type="ORF">B7R22_04135</name>
</gene>
<evidence type="ECO:0000313" key="3">
    <source>
        <dbReference type="EMBL" id="RFA16664.1"/>
    </source>
</evidence>
<accession>A0A3E0W2Q9</accession>
<protein>
    <submittedName>
        <fullName evidence="3">Uncharacterized protein</fullName>
    </submittedName>
</protein>
<feature type="transmembrane region" description="Helical" evidence="2">
    <location>
        <begin position="24"/>
        <end position="46"/>
    </location>
</feature>